<proteinExistence type="inferred from homology"/>
<dbReference type="PROSITE" id="PS00922">
    <property type="entry name" value="TRANSGLYCOSYLASE"/>
    <property type="match status" value="1"/>
</dbReference>
<name>A0A345D9U0_9BURK</name>
<accession>A0A345D9U0</accession>
<dbReference type="InterPro" id="IPR000189">
    <property type="entry name" value="Transglyc_AS"/>
</dbReference>
<dbReference type="Gene3D" id="1.10.530.10">
    <property type="match status" value="1"/>
</dbReference>
<dbReference type="Proteomes" id="UP000252182">
    <property type="component" value="Chromosome"/>
</dbReference>
<dbReference type="PANTHER" id="PTHR37423">
    <property type="entry name" value="SOLUBLE LYTIC MUREIN TRANSGLYCOSYLASE-RELATED"/>
    <property type="match status" value="1"/>
</dbReference>
<dbReference type="GO" id="GO:0000270">
    <property type="term" value="P:peptidoglycan metabolic process"/>
    <property type="evidence" value="ECO:0007669"/>
    <property type="project" value="InterPro"/>
</dbReference>
<dbReference type="SUPFAM" id="SSF53955">
    <property type="entry name" value="Lysozyme-like"/>
    <property type="match status" value="1"/>
</dbReference>
<dbReference type="CDD" id="cd00254">
    <property type="entry name" value="LT-like"/>
    <property type="match status" value="1"/>
</dbReference>
<dbReference type="InterPro" id="IPR023346">
    <property type="entry name" value="Lysozyme-like_dom_sf"/>
</dbReference>
<keyword evidence="5" id="KW-1185">Reference proteome</keyword>
<dbReference type="Pfam" id="PF01464">
    <property type="entry name" value="SLT"/>
    <property type="match status" value="1"/>
</dbReference>
<dbReference type="PANTHER" id="PTHR37423:SF2">
    <property type="entry name" value="MEMBRANE-BOUND LYTIC MUREIN TRANSGLYCOSYLASE C"/>
    <property type="match status" value="1"/>
</dbReference>
<dbReference type="AlphaFoldDB" id="A0A345D9U0"/>
<feature type="chain" id="PRO_5016807557" evidence="2">
    <location>
        <begin position="26"/>
        <end position="201"/>
    </location>
</feature>
<dbReference type="InterPro" id="IPR008258">
    <property type="entry name" value="Transglycosylase_SLT_dom_1"/>
</dbReference>
<evidence type="ECO:0000259" key="3">
    <source>
        <dbReference type="Pfam" id="PF01464"/>
    </source>
</evidence>
<evidence type="ECO:0000256" key="2">
    <source>
        <dbReference type="SAM" id="SignalP"/>
    </source>
</evidence>
<evidence type="ECO:0000313" key="4">
    <source>
        <dbReference type="EMBL" id="AXF85128.1"/>
    </source>
</evidence>
<gene>
    <name evidence="4" type="primary">mltC_1</name>
    <name evidence="4" type="ORF">DTO96_100847</name>
</gene>
<evidence type="ECO:0000256" key="1">
    <source>
        <dbReference type="ARBA" id="ARBA00007734"/>
    </source>
</evidence>
<feature type="domain" description="Transglycosylase SLT" evidence="3">
    <location>
        <begin position="93"/>
        <end position="187"/>
    </location>
</feature>
<dbReference type="RefSeq" id="WP_114562361.1">
    <property type="nucleotide sequence ID" value="NZ_CP031124.1"/>
</dbReference>
<sequence length="201" mass="22524">MTWPLNAWRCGLALALACVSGIAGAGQQSEERLADSVRVLLRQAVSAGLPELRPFASRDDEARFYRWRSVMSERIVAHVPSEYQRLAILNAVDYEARRAGLEPALVLGVIYVESRFNPSASSPVGARGLMQVMPFWAKTIGDGNAKNLYHMRINVRFGCVILRHYLDRENGDVVRALARYNGSLGQTDYAYNVLRASFKYR</sequence>
<reference evidence="5" key="1">
    <citation type="submission" date="2018-07" db="EMBL/GenBank/DDBJ databases">
        <authorList>
            <person name="Kim H."/>
        </authorList>
    </citation>
    <scope>NUCLEOTIDE SEQUENCE [LARGE SCALE GENOMIC DNA]</scope>
    <source>
        <strain evidence="5">F02</strain>
    </source>
</reference>
<protein>
    <submittedName>
        <fullName evidence="4">Membrane-bound lytic murein transglycosylase C</fullName>
    </submittedName>
</protein>
<evidence type="ECO:0000313" key="5">
    <source>
        <dbReference type="Proteomes" id="UP000252182"/>
    </source>
</evidence>
<keyword evidence="2" id="KW-0732">Signal</keyword>
<dbReference type="OrthoDB" id="92254at2"/>
<comment type="similarity">
    <text evidence="1">Belongs to the transglycosylase Slt family.</text>
</comment>
<dbReference type="EMBL" id="CP031124">
    <property type="protein sequence ID" value="AXF85128.1"/>
    <property type="molecule type" value="Genomic_DNA"/>
</dbReference>
<dbReference type="KEGG" id="hyf:DTO96_100847"/>
<dbReference type="GO" id="GO:0016020">
    <property type="term" value="C:membrane"/>
    <property type="evidence" value="ECO:0007669"/>
    <property type="project" value="InterPro"/>
</dbReference>
<organism evidence="4 5">
    <name type="scientific">Ephemeroptericola cinctiostellae</name>
    <dbReference type="NCBI Taxonomy" id="2268024"/>
    <lineage>
        <taxon>Bacteria</taxon>
        <taxon>Pseudomonadati</taxon>
        <taxon>Pseudomonadota</taxon>
        <taxon>Betaproteobacteria</taxon>
        <taxon>Burkholderiales</taxon>
        <taxon>Burkholderiaceae</taxon>
        <taxon>Ephemeroptericola</taxon>
    </lineage>
</organism>
<dbReference type="GO" id="GO:0008933">
    <property type="term" value="F:peptidoglycan lytic transglycosylase activity"/>
    <property type="evidence" value="ECO:0007669"/>
    <property type="project" value="InterPro"/>
</dbReference>
<feature type="signal peptide" evidence="2">
    <location>
        <begin position="1"/>
        <end position="25"/>
    </location>
</feature>